<feature type="region of interest" description="Disordered" evidence="1">
    <location>
        <begin position="600"/>
        <end position="726"/>
    </location>
</feature>
<evidence type="ECO:0000313" key="2">
    <source>
        <dbReference type="EMBL" id="CAF0964193.1"/>
    </source>
</evidence>
<name>A0A814E4I7_9BILA</name>
<evidence type="ECO:0000256" key="1">
    <source>
        <dbReference type="SAM" id="MobiDB-lite"/>
    </source>
</evidence>
<feature type="compositionally biased region" description="Low complexity" evidence="1">
    <location>
        <begin position="600"/>
        <end position="613"/>
    </location>
</feature>
<evidence type="ECO:0000313" key="3">
    <source>
        <dbReference type="Proteomes" id="UP000663864"/>
    </source>
</evidence>
<feature type="compositionally biased region" description="Polar residues" evidence="1">
    <location>
        <begin position="635"/>
        <end position="663"/>
    </location>
</feature>
<protein>
    <submittedName>
        <fullName evidence="2">Uncharacterized protein</fullName>
    </submittedName>
</protein>
<comment type="caution">
    <text evidence="2">The sequence shown here is derived from an EMBL/GenBank/DDBJ whole genome shotgun (WGS) entry which is preliminary data.</text>
</comment>
<dbReference type="EMBL" id="CAJNOT010000386">
    <property type="protein sequence ID" value="CAF0964193.1"/>
    <property type="molecule type" value="Genomic_DNA"/>
</dbReference>
<feature type="compositionally biased region" description="Low complexity" evidence="1">
    <location>
        <begin position="757"/>
        <end position="774"/>
    </location>
</feature>
<feature type="region of interest" description="Disordered" evidence="1">
    <location>
        <begin position="1"/>
        <end position="28"/>
    </location>
</feature>
<organism evidence="2 3">
    <name type="scientific">Rotaria sordida</name>
    <dbReference type="NCBI Taxonomy" id="392033"/>
    <lineage>
        <taxon>Eukaryota</taxon>
        <taxon>Metazoa</taxon>
        <taxon>Spiralia</taxon>
        <taxon>Gnathifera</taxon>
        <taxon>Rotifera</taxon>
        <taxon>Eurotatoria</taxon>
        <taxon>Bdelloidea</taxon>
        <taxon>Philodinida</taxon>
        <taxon>Philodinidae</taxon>
        <taxon>Rotaria</taxon>
    </lineage>
</organism>
<sequence length="774" mass="87500">MSRIEQQQFEDRPLNMKKNRNDKNISKSESRFKSKFEFLKKLPHSVLSNSAVEKARAFFRSSELKHHDSSNSNEQSSPSSSSNQQHTTVNTLCSSFNSTDINENTENNNSSLDLVTPKIYFSTSNMIKVDKINSKDMMNHQIIHNDQNDYKLSSKQCQNKYKQYSKPSLLIPKQYYNDILNKRYQYYFTPVNKYDSCPRSYASTLTRHSTYSTRLHSPYNYLTPCNEASSNDQLPISLYNYRSYARREIKSSLDEPYIRPSSSIIQPLPSSSSMLTWNQCVRRLNTEYKLTIIALQQAKERLEQIYLNPKKSISKYANLVARDIKNLSNNERKRPTNVTFCLPSSSSSSSSITTNFSSSSISIRQIEKNKNFPSTFLSKPKFIKPVELNIFSSSSSKLEPVLAIVESNEKLDTIDTIIRKFNDLNGSLSPTKVGSSTIIPNNHTLSTKINDSTTNLDVYIKSSIINNDLKEIPDQCLLPSSSSKSILINEKHQLENSLHEEETTYTIKTFYQSTNTNENNSSSNHQHVVIVEENTTKEKFNLACEKQHQEIEINCTSPQNIVTIDEPKLPSSSINSPQNSSLNENFPAIEMSSNYLINNTSSSSDTSSTLSNSHNKTRTSFIPLKNNNNNKPILQTSKRPTTTTKANISHLGQSSKITVSSTRLKPPSSKFINSTNTSMIRKPTKNTTNKIQSQSSSITKQQSSINSSQINESQNKTNSTSSIDKNRVKSIVNQINANTSSHSIVSSSKTNKRTHYSVSNQSTTSTSKNTLQRK</sequence>
<feature type="compositionally biased region" description="Polar residues" evidence="1">
    <location>
        <begin position="670"/>
        <end position="679"/>
    </location>
</feature>
<dbReference type="Proteomes" id="UP000663864">
    <property type="component" value="Unassembled WGS sequence"/>
</dbReference>
<feature type="compositionally biased region" description="Low complexity" evidence="1">
    <location>
        <begin position="686"/>
        <end position="716"/>
    </location>
</feature>
<feature type="region of interest" description="Disordered" evidence="1">
    <location>
        <begin position="63"/>
        <end position="88"/>
    </location>
</feature>
<proteinExistence type="predicted"/>
<feature type="compositionally biased region" description="Basic and acidic residues" evidence="1">
    <location>
        <begin position="9"/>
        <end position="28"/>
    </location>
</feature>
<gene>
    <name evidence="2" type="ORF">ZHD862_LOCUS10659</name>
</gene>
<feature type="compositionally biased region" description="Low complexity" evidence="1">
    <location>
        <begin position="70"/>
        <end position="85"/>
    </location>
</feature>
<feature type="compositionally biased region" description="Low complexity" evidence="1">
    <location>
        <begin position="622"/>
        <end position="634"/>
    </location>
</feature>
<feature type="region of interest" description="Disordered" evidence="1">
    <location>
        <begin position="740"/>
        <end position="774"/>
    </location>
</feature>
<reference evidence="2" key="1">
    <citation type="submission" date="2021-02" db="EMBL/GenBank/DDBJ databases">
        <authorList>
            <person name="Nowell W R."/>
        </authorList>
    </citation>
    <scope>NUCLEOTIDE SEQUENCE</scope>
</reference>
<dbReference type="AlphaFoldDB" id="A0A814E4I7"/>
<accession>A0A814E4I7</accession>